<dbReference type="AlphaFoldDB" id="M4VDK9"/>
<dbReference type="InterPro" id="IPR007197">
    <property type="entry name" value="rSAM"/>
</dbReference>
<keyword evidence="5" id="KW-0411">Iron-sulfur</keyword>
<evidence type="ECO:0000256" key="5">
    <source>
        <dbReference type="ARBA" id="ARBA00023014"/>
    </source>
</evidence>
<dbReference type="GO" id="GO:0046872">
    <property type="term" value="F:metal ion binding"/>
    <property type="evidence" value="ECO:0007669"/>
    <property type="project" value="UniProtKB-KW"/>
</dbReference>
<evidence type="ECO:0000256" key="3">
    <source>
        <dbReference type="ARBA" id="ARBA00022723"/>
    </source>
</evidence>
<dbReference type="GO" id="GO:0003824">
    <property type="term" value="F:catalytic activity"/>
    <property type="evidence" value="ECO:0007669"/>
    <property type="project" value="InterPro"/>
</dbReference>
<keyword evidence="3" id="KW-0479">Metal-binding</keyword>
<proteinExistence type="predicted"/>
<dbReference type="EMBL" id="CP003537">
    <property type="protein sequence ID" value="AGH96565.1"/>
    <property type="molecule type" value="Genomic_DNA"/>
</dbReference>
<dbReference type="STRING" id="1184267.A11Q_2349"/>
<evidence type="ECO:0000313" key="6">
    <source>
        <dbReference type="EMBL" id="AGH96565.1"/>
    </source>
</evidence>
<dbReference type="InterPro" id="IPR058240">
    <property type="entry name" value="rSAM_sf"/>
</dbReference>
<name>M4VDK9_9BACT</name>
<organism evidence="6 7">
    <name type="scientific">Pseudobdellovibrio exovorus JSS</name>
    <dbReference type="NCBI Taxonomy" id="1184267"/>
    <lineage>
        <taxon>Bacteria</taxon>
        <taxon>Pseudomonadati</taxon>
        <taxon>Bdellovibrionota</taxon>
        <taxon>Bdellovibrionia</taxon>
        <taxon>Bdellovibrionales</taxon>
        <taxon>Pseudobdellovibrionaceae</taxon>
        <taxon>Pseudobdellovibrio</taxon>
    </lineage>
</organism>
<dbReference type="KEGG" id="bex:A11Q_2349"/>
<keyword evidence="4" id="KW-0408">Iron</keyword>
<dbReference type="RefSeq" id="WP_015471055.1">
    <property type="nucleotide sequence ID" value="NC_020813.1"/>
</dbReference>
<evidence type="ECO:0000256" key="2">
    <source>
        <dbReference type="ARBA" id="ARBA00022691"/>
    </source>
</evidence>
<reference evidence="6 7" key="1">
    <citation type="journal article" date="2013" name="ISME J.">
        <title>By their genes ye shall know them: genomic signatures of predatory bacteria.</title>
        <authorList>
            <person name="Pasternak Z."/>
            <person name="Pietrokovski S."/>
            <person name="Rotem O."/>
            <person name="Gophna U."/>
            <person name="Lurie-Weinberger M.N."/>
            <person name="Jurkevitch E."/>
        </authorList>
    </citation>
    <scope>NUCLEOTIDE SEQUENCE [LARGE SCALE GENOMIC DNA]</scope>
    <source>
        <strain evidence="6 7">JSS</strain>
    </source>
</reference>
<evidence type="ECO:0000256" key="1">
    <source>
        <dbReference type="ARBA" id="ARBA00001966"/>
    </source>
</evidence>
<dbReference type="Gene3D" id="3.20.20.70">
    <property type="entry name" value="Aldolase class I"/>
    <property type="match status" value="1"/>
</dbReference>
<comment type="cofactor">
    <cofactor evidence="1">
        <name>[4Fe-4S] cluster</name>
        <dbReference type="ChEBI" id="CHEBI:49883"/>
    </cofactor>
</comment>
<dbReference type="Proteomes" id="UP000012040">
    <property type="component" value="Chromosome"/>
</dbReference>
<evidence type="ECO:0000256" key="4">
    <source>
        <dbReference type="ARBA" id="ARBA00023004"/>
    </source>
</evidence>
<evidence type="ECO:0008006" key="8">
    <source>
        <dbReference type="Google" id="ProtNLM"/>
    </source>
</evidence>
<dbReference type="NCBIfam" id="NF033640">
    <property type="entry name" value="N_Twi_rSAM"/>
    <property type="match status" value="1"/>
</dbReference>
<dbReference type="SUPFAM" id="SSF102114">
    <property type="entry name" value="Radical SAM enzymes"/>
    <property type="match status" value="1"/>
</dbReference>
<dbReference type="OrthoDB" id="9763993at2"/>
<dbReference type="eggNOG" id="COG0535">
    <property type="taxonomic scope" value="Bacteria"/>
</dbReference>
<dbReference type="InterPro" id="IPR013785">
    <property type="entry name" value="Aldolase_TIM"/>
</dbReference>
<sequence length="448" mass="52790">MKKNNETYLQYKQRVIDPVSSSFCAAKWYNATIWLGSGRTVSCHHPPAHQISIDEIKKNPRAIHNTPVKKKCRAQMQKGERPSECEYCWRIEDIHRDNISDRVFKTMIYSEEDLQKIATLPADQDVNLKTLEIAFDRTCNFACSYCSPTYSTKWVQDIRQQGPYKNFLTKEGVEYTSDSPWAAPFKSTEQNPYIEAFWKWWPELSQSLQEIRITGGEPLMSADVWKFFDFFEKNPSDMLFSMNSNLGSPRALIEKLAQKSHFLNKMDVYTSCESTFGQAEYIRDGMDFNHYLSNVHYLLENAKIRSLHFMMTINSLCLYSITDFIEIVMGLKSQYGSACGYVTLNILRHPGFMSPLALPDELRDARHRQIKGWFEKNKDSQFLAEIERDSIQRLIDYLEVVKTPYENFQEKERLWKDMKSFYQQYDKRRNKDITQTFPKEFVDWYQSV</sequence>
<protein>
    <recommendedName>
        <fullName evidence="8">Radical SAM core domain-containing protein</fullName>
    </recommendedName>
</protein>
<dbReference type="GO" id="GO:0051536">
    <property type="term" value="F:iron-sulfur cluster binding"/>
    <property type="evidence" value="ECO:0007669"/>
    <property type="project" value="UniProtKB-KW"/>
</dbReference>
<dbReference type="HOGENOM" id="CLU_595506_0_0_7"/>
<accession>M4VDK9</accession>
<keyword evidence="7" id="KW-1185">Reference proteome</keyword>
<dbReference type="PATRIC" id="fig|1184267.3.peg.2382"/>
<gene>
    <name evidence="6" type="ORF">A11Q_2349</name>
</gene>
<evidence type="ECO:0000313" key="7">
    <source>
        <dbReference type="Proteomes" id="UP000012040"/>
    </source>
</evidence>
<keyword evidence="2" id="KW-0949">S-adenosyl-L-methionine</keyword>
<dbReference type="SFLD" id="SFLDS00029">
    <property type="entry name" value="Radical_SAM"/>
    <property type="match status" value="1"/>
</dbReference>